<dbReference type="SUPFAM" id="SSF52540">
    <property type="entry name" value="P-loop containing nucleoside triphosphate hydrolases"/>
    <property type="match status" value="1"/>
</dbReference>
<organism evidence="1 2">
    <name type="scientific">Haemaphysalis longicornis</name>
    <name type="common">Bush tick</name>
    <dbReference type="NCBI Taxonomy" id="44386"/>
    <lineage>
        <taxon>Eukaryota</taxon>
        <taxon>Metazoa</taxon>
        <taxon>Ecdysozoa</taxon>
        <taxon>Arthropoda</taxon>
        <taxon>Chelicerata</taxon>
        <taxon>Arachnida</taxon>
        <taxon>Acari</taxon>
        <taxon>Parasitiformes</taxon>
        <taxon>Ixodida</taxon>
        <taxon>Ixodoidea</taxon>
        <taxon>Ixodidae</taxon>
        <taxon>Haemaphysalinae</taxon>
        <taxon>Haemaphysalis</taxon>
    </lineage>
</organism>
<reference evidence="1 2" key="1">
    <citation type="journal article" date="2020" name="Cell">
        <title>Large-Scale Comparative Analyses of Tick Genomes Elucidate Their Genetic Diversity and Vector Capacities.</title>
        <authorList>
            <consortium name="Tick Genome and Microbiome Consortium (TIGMIC)"/>
            <person name="Jia N."/>
            <person name="Wang J."/>
            <person name="Shi W."/>
            <person name="Du L."/>
            <person name="Sun Y."/>
            <person name="Zhan W."/>
            <person name="Jiang J.F."/>
            <person name="Wang Q."/>
            <person name="Zhang B."/>
            <person name="Ji P."/>
            <person name="Bell-Sakyi L."/>
            <person name="Cui X.M."/>
            <person name="Yuan T.T."/>
            <person name="Jiang B.G."/>
            <person name="Yang W.F."/>
            <person name="Lam T.T."/>
            <person name="Chang Q.C."/>
            <person name="Ding S.J."/>
            <person name="Wang X.J."/>
            <person name="Zhu J.G."/>
            <person name="Ruan X.D."/>
            <person name="Zhao L."/>
            <person name="Wei J.T."/>
            <person name="Ye R.Z."/>
            <person name="Que T.C."/>
            <person name="Du C.H."/>
            <person name="Zhou Y.H."/>
            <person name="Cheng J.X."/>
            <person name="Dai P.F."/>
            <person name="Guo W.B."/>
            <person name="Han X.H."/>
            <person name="Huang E.J."/>
            <person name="Li L.F."/>
            <person name="Wei W."/>
            <person name="Gao Y.C."/>
            <person name="Liu J.Z."/>
            <person name="Shao H.Z."/>
            <person name="Wang X."/>
            <person name="Wang C.C."/>
            <person name="Yang T.C."/>
            <person name="Huo Q.B."/>
            <person name="Li W."/>
            <person name="Chen H.Y."/>
            <person name="Chen S.E."/>
            <person name="Zhou L.G."/>
            <person name="Ni X.B."/>
            <person name="Tian J.H."/>
            <person name="Sheng Y."/>
            <person name="Liu T."/>
            <person name="Pan Y.S."/>
            <person name="Xia L.Y."/>
            <person name="Li J."/>
            <person name="Zhao F."/>
            <person name="Cao W.C."/>
        </authorList>
    </citation>
    <scope>NUCLEOTIDE SEQUENCE [LARGE SCALE GENOMIC DNA]</scope>
    <source>
        <strain evidence="1">HaeL-2018</strain>
    </source>
</reference>
<evidence type="ECO:0000313" key="2">
    <source>
        <dbReference type="Proteomes" id="UP000821853"/>
    </source>
</evidence>
<accession>A0A9J6GF76</accession>
<comment type="caution">
    <text evidence="1">The sequence shown here is derived from an EMBL/GenBank/DDBJ whole genome shotgun (WGS) entry which is preliminary data.</text>
</comment>
<dbReference type="OrthoDB" id="6491408at2759"/>
<name>A0A9J6GF76_HAELO</name>
<dbReference type="AlphaFoldDB" id="A0A9J6GF76"/>
<dbReference type="VEuPathDB" id="VectorBase:HLOH_052701"/>
<protein>
    <submittedName>
        <fullName evidence="1">Uncharacterized protein</fullName>
    </submittedName>
</protein>
<proteinExistence type="predicted"/>
<gene>
    <name evidence="1" type="ORF">HPB48_005335</name>
</gene>
<dbReference type="InterPro" id="IPR027417">
    <property type="entry name" value="P-loop_NTPase"/>
</dbReference>
<keyword evidence="2" id="KW-1185">Reference proteome</keyword>
<sequence>MAKRLPSAIPTRQYICYGKILNLGEEQVALLYDGTGVTSESENHEFVLVNLNLDAFCFIHYLTAVNAKSSDDINRVQSLFLMERHQRLNADPADISGYGRGSVLNTQLVERVSLDDSQAAAFQAVVTSDRGALIHAPSGTGGKELLNAVVHSLLHMGHTMEDYGPVVVANHKSAKVTKNKAENMFDLDAEMDKTIFEGSASVVGSRRQLNECLVRLGEVLQDICTMKSAILHQSHLEGVTPEFFFKRHEETNCVEPWLLFGISDKKMKAFVSTADIEAFRKDCQHVLEAFGNVPSSSGAVGFSFERARQTSSMGAEAATDELKSVYVWKTINAAGTEPIRTQARSIMQLERRYRWQLYKQWVLTLKQNAIQRLEDAQNEVLKCQLLINTLLPESVVGPRASDVSVILTSVSAAIIHGAVFESLQPKSLILCNAHEVPAFLAPVLLSDSLTKVVLIGDNMCPQSFPASSLWNFAFKNQSFTLHELNVQHCQSQAVCDLLAPFTSAPLRSVVLMETIRGIAESVQFFDTADLDEAVLMSSRLCLHLQTHGYEARDVAVINLAFSPSRASQTLADELRQLKCTFTVTTVQAVYPKRYQNCGLARGSRLVRD</sequence>
<dbReference type="Proteomes" id="UP000821853">
    <property type="component" value="Chromosome 4"/>
</dbReference>
<dbReference type="EMBL" id="JABSTR010000006">
    <property type="protein sequence ID" value="KAH9374066.1"/>
    <property type="molecule type" value="Genomic_DNA"/>
</dbReference>
<evidence type="ECO:0000313" key="1">
    <source>
        <dbReference type="EMBL" id="KAH9374066.1"/>
    </source>
</evidence>